<dbReference type="Proteomes" id="UP001054821">
    <property type="component" value="Chromosome 3"/>
</dbReference>
<dbReference type="AlphaFoldDB" id="A0AAD4ZAM0"/>
<accession>A0AAD4ZAM0</accession>
<keyword evidence="2" id="KW-1185">Reference proteome</keyword>
<protein>
    <submittedName>
        <fullName evidence="1">Uncharacterized protein</fullName>
    </submittedName>
</protein>
<name>A0AAD4ZAM0_PRUDU</name>
<comment type="caution">
    <text evidence="1">The sequence shown here is derived from an EMBL/GenBank/DDBJ whole genome shotgun (WGS) entry which is preliminary data.</text>
</comment>
<proteinExistence type="predicted"/>
<gene>
    <name evidence="1" type="ORF">L3X38_018312</name>
</gene>
<reference evidence="1 2" key="1">
    <citation type="journal article" date="2022" name="G3 (Bethesda)">
        <title>Whole-genome sequence and methylome profiling of the almond [Prunus dulcis (Mill.) D.A. Webb] cultivar 'Nonpareil'.</title>
        <authorList>
            <person name="D'Amico-Willman K.M."/>
            <person name="Ouma W.Z."/>
            <person name="Meulia T."/>
            <person name="Sideli G.M."/>
            <person name="Gradziel T.M."/>
            <person name="Fresnedo-Ramirez J."/>
        </authorList>
    </citation>
    <scope>NUCLEOTIDE SEQUENCE [LARGE SCALE GENOMIC DNA]</scope>
    <source>
        <strain evidence="1">Clone GOH B32 T37-40</strain>
    </source>
</reference>
<dbReference type="EMBL" id="JAJFAZ020000003">
    <property type="protein sequence ID" value="KAI5339040.1"/>
    <property type="molecule type" value="Genomic_DNA"/>
</dbReference>
<evidence type="ECO:0000313" key="2">
    <source>
        <dbReference type="Proteomes" id="UP001054821"/>
    </source>
</evidence>
<organism evidence="1 2">
    <name type="scientific">Prunus dulcis</name>
    <name type="common">Almond</name>
    <name type="synonym">Amygdalus dulcis</name>
    <dbReference type="NCBI Taxonomy" id="3755"/>
    <lineage>
        <taxon>Eukaryota</taxon>
        <taxon>Viridiplantae</taxon>
        <taxon>Streptophyta</taxon>
        <taxon>Embryophyta</taxon>
        <taxon>Tracheophyta</taxon>
        <taxon>Spermatophyta</taxon>
        <taxon>Magnoliopsida</taxon>
        <taxon>eudicotyledons</taxon>
        <taxon>Gunneridae</taxon>
        <taxon>Pentapetalae</taxon>
        <taxon>rosids</taxon>
        <taxon>fabids</taxon>
        <taxon>Rosales</taxon>
        <taxon>Rosaceae</taxon>
        <taxon>Amygdaloideae</taxon>
        <taxon>Amygdaleae</taxon>
        <taxon>Prunus</taxon>
    </lineage>
</organism>
<evidence type="ECO:0000313" key="1">
    <source>
        <dbReference type="EMBL" id="KAI5339040.1"/>
    </source>
</evidence>
<sequence>MRGSVCGEASIIETPRFDGLKASTLSLHRFPIPPFFCKDGFLSSFTPKSIQPQTPLVSLYPLTKVQTSLLSISFFTLEGSFPNILWSCWNNLLPLRITAHSPQLTQRLRRQLGGHIKVIR</sequence>